<proteinExistence type="inferred from homology"/>
<evidence type="ECO:0000313" key="3">
    <source>
        <dbReference type="EMBL" id="NKY99803.1"/>
    </source>
</evidence>
<dbReference type="SUPFAM" id="SSF54637">
    <property type="entry name" value="Thioesterase/thiol ester dehydrase-isomerase"/>
    <property type="match status" value="1"/>
</dbReference>
<gene>
    <name evidence="3" type="ORF">HGB44_19335</name>
</gene>
<dbReference type="AlphaFoldDB" id="A0A7X6RRN9"/>
<dbReference type="InterPro" id="IPR029069">
    <property type="entry name" value="HotDog_dom_sf"/>
</dbReference>
<feature type="domain" description="MaoC-like" evidence="2">
    <location>
        <begin position="14"/>
        <end position="130"/>
    </location>
</feature>
<dbReference type="CDD" id="cd03450">
    <property type="entry name" value="NodN"/>
    <property type="match status" value="1"/>
</dbReference>
<dbReference type="Gene3D" id="3.10.129.10">
    <property type="entry name" value="Hotdog Thioesterase"/>
    <property type="match status" value="1"/>
</dbReference>
<name>A0A7X6RRN9_9ACTN</name>
<reference evidence="3 4" key="1">
    <citation type="submission" date="2020-04" db="EMBL/GenBank/DDBJ databases">
        <title>MicrobeNet Type strains.</title>
        <authorList>
            <person name="Nicholson A.C."/>
        </authorList>
    </citation>
    <scope>NUCLEOTIDE SEQUENCE [LARGE SCALE GENOMIC DNA]</scope>
    <source>
        <strain evidence="3 4">ATCC 23612</strain>
    </source>
</reference>
<protein>
    <submittedName>
        <fullName evidence="3">MaoC family dehydratase</fullName>
    </submittedName>
</protein>
<dbReference type="PANTHER" id="PTHR42993:SF1">
    <property type="entry name" value="MAOC-LIKE DEHYDRATASE DOMAIN-CONTAINING PROTEIN"/>
    <property type="match status" value="1"/>
</dbReference>
<comment type="similarity">
    <text evidence="1">Belongs to the enoyl-CoA hydratase/isomerase family.</text>
</comment>
<evidence type="ECO:0000259" key="2">
    <source>
        <dbReference type="Pfam" id="PF01575"/>
    </source>
</evidence>
<comment type="caution">
    <text evidence="3">The sequence shown here is derived from an EMBL/GenBank/DDBJ whole genome shotgun (WGS) entry which is preliminary data.</text>
</comment>
<dbReference type="Pfam" id="PF01575">
    <property type="entry name" value="MaoC_dehydratas"/>
    <property type="match status" value="1"/>
</dbReference>
<dbReference type="PANTHER" id="PTHR42993">
    <property type="entry name" value="MAOC-LIKE DEHYDRATASE DOMAIN-CONTAINING PROTEIN"/>
    <property type="match status" value="1"/>
</dbReference>
<evidence type="ECO:0000256" key="1">
    <source>
        <dbReference type="ARBA" id="ARBA00005254"/>
    </source>
</evidence>
<dbReference type="EMBL" id="JAAXPG010000018">
    <property type="protein sequence ID" value="NKY99803.1"/>
    <property type="molecule type" value="Genomic_DNA"/>
</dbReference>
<dbReference type="Proteomes" id="UP000553209">
    <property type="component" value="Unassembled WGS sequence"/>
</dbReference>
<organism evidence="3 4">
    <name type="scientific">Nocardiopsis alborubida</name>
    <dbReference type="NCBI Taxonomy" id="146802"/>
    <lineage>
        <taxon>Bacteria</taxon>
        <taxon>Bacillati</taxon>
        <taxon>Actinomycetota</taxon>
        <taxon>Actinomycetes</taxon>
        <taxon>Streptosporangiales</taxon>
        <taxon>Nocardiopsidaceae</taxon>
        <taxon>Nocardiopsis</taxon>
    </lineage>
</organism>
<keyword evidence="4" id="KW-1185">Reference proteome</keyword>
<accession>A0A7X6RRN9</accession>
<dbReference type="InterPro" id="IPR039375">
    <property type="entry name" value="NodN-like"/>
</dbReference>
<sequence length="151" mass="16580">MRVFADIQEVLASQGEHLGHTDWVTIDQDRISLFADATQDHQWIHTDPERAAAGPFGGTIAHGFLTLSMLAHFSQSVISLTSKPSMSINYGLNKVRFLQPVVSGSRIRDGVELSSVRETPKGYLVTTTHTVEIEGQERPALVAESLGLWVP</sequence>
<evidence type="ECO:0000313" key="4">
    <source>
        <dbReference type="Proteomes" id="UP000553209"/>
    </source>
</evidence>
<dbReference type="RefSeq" id="WP_061079524.1">
    <property type="nucleotide sequence ID" value="NZ_JAAXPG010000018.1"/>
</dbReference>
<dbReference type="InterPro" id="IPR002539">
    <property type="entry name" value="MaoC-like_dom"/>
</dbReference>